<feature type="compositionally biased region" description="Basic and acidic residues" evidence="1">
    <location>
        <begin position="20"/>
        <end position="32"/>
    </location>
</feature>
<organism evidence="2 3">
    <name type="scientific">Oryza rufipogon</name>
    <name type="common">Brownbeard rice</name>
    <name type="synonym">Asian wild rice</name>
    <dbReference type="NCBI Taxonomy" id="4529"/>
    <lineage>
        <taxon>Eukaryota</taxon>
        <taxon>Viridiplantae</taxon>
        <taxon>Streptophyta</taxon>
        <taxon>Embryophyta</taxon>
        <taxon>Tracheophyta</taxon>
        <taxon>Spermatophyta</taxon>
        <taxon>Magnoliopsida</taxon>
        <taxon>Liliopsida</taxon>
        <taxon>Poales</taxon>
        <taxon>Poaceae</taxon>
        <taxon>BOP clade</taxon>
        <taxon>Oryzoideae</taxon>
        <taxon>Oryzeae</taxon>
        <taxon>Oryzinae</taxon>
        <taxon>Oryza</taxon>
    </lineage>
</organism>
<reference evidence="2" key="2">
    <citation type="submission" date="2015-06" db="UniProtKB">
        <authorList>
            <consortium name="EnsemblPlants"/>
        </authorList>
    </citation>
    <scope>IDENTIFICATION</scope>
</reference>
<name>A0A0E0P637_ORYRU</name>
<feature type="compositionally biased region" description="Low complexity" evidence="1">
    <location>
        <begin position="83"/>
        <end position="93"/>
    </location>
</feature>
<dbReference type="Gramene" id="ORUFI04G05410.1">
    <property type="protein sequence ID" value="ORUFI04G05410.1"/>
    <property type="gene ID" value="ORUFI04G05410"/>
</dbReference>
<keyword evidence="3" id="KW-1185">Reference proteome</keyword>
<protein>
    <submittedName>
        <fullName evidence="2">Uncharacterized protein</fullName>
    </submittedName>
</protein>
<evidence type="ECO:0000313" key="3">
    <source>
        <dbReference type="Proteomes" id="UP000008022"/>
    </source>
</evidence>
<proteinExistence type="predicted"/>
<feature type="region of interest" description="Disordered" evidence="1">
    <location>
        <begin position="64"/>
        <end position="133"/>
    </location>
</feature>
<dbReference type="HOGENOM" id="CLU_1573217_0_0_1"/>
<dbReference type="Proteomes" id="UP000008022">
    <property type="component" value="Unassembled WGS sequence"/>
</dbReference>
<evidence type="ECO:0000313" key="2">
    <source>
        <dbReference type="EnsemblPlants" id="ORUFI04G05410.1"/>
    </source>
</evidence>
<dbReference type="AlphaFoldDB" id="A0A0E0P637"/>
<evidence type="ECO:0000256" key="1">
    <source>
        <dbReference type="SAM" id="MobiDB-lite"/>
    </source>
</evidence>
<feature type="region of interest" description="Disordered" evidence="1">
    <location>
        <begin position="1"/>
        <end position="40"/>
    </location>
</feature>
<feature type="compositionally biased region" description="Low complexity" evidence="1">
    <location>
        <begin position="123"/>
        <end position="133"/>
    </location>
</feature>
<sequence length="170" mass="17544">MAAGGKAARWRLATARPAQHGREGGGRLRLGVEARGGGSSAAGARGGWLRLVVAGPVAEAAGSAACPERQRRPRSLARPGRSAPAHGAASVAAQLGGRAAGMPPRWPGEARRPDFGGAGGWRRSGAAAPPAARWQCKGSWRRWAVFLVAGRHPRPSWSSSPSLRGVSRLD</sequence>
<accession>A0A0E0P637</accession>
<reference evidence="3" key="1">
    <citation type="submission" date="2013-06" db="EMBL/GenBank/DDBJ databases">
        <authorList>
            <person name="Zhao Q."/>
        </authorList>
    </citation>
    <scope>NUCLEOTIDE SEQUENCE</scope>
    <source>
        <strain evidence="3">cv. W1943</strain>
    </source>
</reference>
<dbReference type="EnsemblPlants" id="ORUFI04G05410.1">
    <property type="protein sequence ID" value="ORUFI04G05410.1"/>
    <property type="gene ID" value="ORUFI04G05410"/>
</dbReference>